<keyword evidence="9" id="KW-1185">Reference proteome</keyword>
<feature type="binding site" evidence="7">
    <location>
        <position position="42"/>
    </location>
    <ligand>
        <name>S-adenosyl-L-methionine</name>
        <dbReference type="ChEBI" id="CHEBI:59789"/>
    </ligand>
</feature>
<name>A0ABU3P287_9FIRM</name>
<dbReference type="PANTHER" id="PTHR23417:SF14">
    <property type="entry name" value="PENTACOTRIPEPTIDE-REPEAT REGION OF PRORP DOMAIN-CONTAINING PROTEIN"/>
    <property type="match status" value="1"/>
</dbReference>
<dbReference type="Pfam" id="PF02390">
    <property type="entry name" value="Methyltransf_4"/>
    <property type="match status" value="1"/>
</dbReference>
<dbReference type="InterPro" id="IPR029063">
    <property type="entry name" value="SAM-dependent_MTases_sf"/>
</dbReference>
<comment type="similarity">
    <text evidence="7">Belongs to the class I-like SAM-binding methyltransferase superfamily. TrmB family.</text>
</comment>
<dbReference type="Proteomes" id="UP001254848">
    <property type="component" value="Unassembled WGS sequence"/>
</dbReference>
<feature type="binding site" evidence="7">
    <location>
        <position position="152"/>
    </location>
    <ligand>
        <name>substrate</name>
    </ligand>
</feature>
<evidence type="ECO:0000256" key="5">
    <source>
        <dbReference type="ARBA" id="ARBA00022691"/>
    </source>
</evidence>
<evidence type="ECO:0000256" key="2">
    <source>
        <dbReference type="ARBA" id="ARBA00003015"/>
    </source>
</evidence>
<evidence type="ECO:0000313" key="8">
    <source>
        <dbReference type="EMBL" id="MDT8903147.1"/>
    </source>
</evidence>
<reference evidence="8 9" key="1">
    <citation type="submission" date="2023-07" db="EMBL/GenBank/DDBJ databases">
        <title>The novel representative of Negativicutes class, Anaeroselena agilis gen. nov. sp. nov.</title>
        <authorList>
            <person name="Prokofeva M.I."/>
            <person name="Elcheninov A.G."/>
            <person name="Klyukina A."/>
            <person name="Kublanov I.V."/>
            <person name="Frolov E.N."/>
            <person name="Podosokorskaya O.A."/>
        </authorList>
    </citation>
    <scope>NUCLEOTIDE SEQUENCE [LARGE SCALE GENOMIC DNA]</scope>
    <source>
        <strain evidence="8 9">4137-cl</strain>
    </source>
</reference>
<dbReference type="PANTHER" id="PTHR23417">
    <property type="entry name" value="3-DEOXY-D-MANNO-OCTULOSONIC-ACID TRANSFERASE/TRNA GUANINE-N 7 - -METHYLTRANSFERASE"/>
    <property type="match status" value="1"/>
</dbReference>
<dbReference type="InterPro" id="IPR003358">
    <property type="entry name" value="tRNA_(Gua-N-7)_MeTrfase_Trmb"/>
</dbReference>
<evidence type="ECO:0000256" key="1">
    <source>
        <dbReference type="ARBA" id="ARBA00000142"/>
    </source>
</evidence>
<protein>
    <recommendedName>
        <fullName evidence="7">tRNA (guanine-N(7)-)-methyltransferase</fullName>
        <ecNumber evidence="7">2.1.1.33</ecNumber>
    </recommendedName>
    <alternativeName>
        <fullName evidence="7">tRNA (guanine(46)-N(7))-methyltransferase</fullName>
    </alternativeName>
    <alternativeName>
        <fullName evidence="7">tRNA(m7G46)-methyltransferase</fullName>
    </alternativeName>
</protein>
<keyword evidence="6 7" id="KW-0819">tRNA processing</keyword>
<dbReference type="RefSeq" id="WP_413781607.1">
    <property type="nucleotide sequence ID" value="NZ_JAUOZS010000001.1"/>
</dbReference>
<dbReference type="HAMAP" id="MF_01057">
    <property type="entry name" value="tRNA_methyltr_TrmB"/>
    <property type="match status" value="1"/>
</dbReference>
<comment type="caution">
    <text evidence="7">Lacks conserved residue(s) required for the propagation of feature annotation.</text>
</comment>
<dbReference type="NCBIfam" id="NF001080">
    <property type="entry name" value="PRK00121.2-2"/>
    <property type="match status" value="1"/>
</dbReference>
<dbReference type="SUPFAM" id="SSF53335">
    <property type="entry name" value="S-adenosyl-L-methionine-dependent methyltransferases"/>
    <property type="match status" value="1"/>
</dbReference>
<evidence type="ECO:0000256" key="3">
    <source>
        <dbReference type="ARBA" id="ARBA00022603"/>
    </source>
</evidence>
<feature type="binding site" evidence="7">
    <location>
        <position position="94"/>
    </location>
    <ligand>
        <name>S-adenosyl-L-methionine</name>
        <dbReference type="ChEBI" id="CHEBI:59789"/>
    </ligand>
</feature>
<keyword evidence="4 7" id="KW-0808">Transferase</keyword>
<dbReference type="CDD" id="cd02440">
    <property type="entry name" value="AdoMet_MTases"/>
    <property type="match status" value="1"/>
</dbReference>
<feature type="binding site" evidence="7">
    <location>
        <position position="120"/>
    </location>
    <ligand>
        <name>substrate</name>
    </ligand>
</feature>
<comment type="pathway">
    <text evidence="7">tRNA modification; N(7)-methylguanine-tRNA biosynthesis.</text>
</comment>
<dbReference type="EMBL" id="JAUOZS010000001">
    <property type="protein sequence ID" value="MDT8903147.1"/>
    <property type="molecule type" value="Genomic_DNA"/>
</dbReference>
<feature type="binding site" evidence="7">
    <location>
        <position position="116"/>
    </location>
    <ligand>
        <name>S-adenosyl-L-methionine</name>
        <dbReference type="ChEBI" id="CHEBI:59789"/>
    </ligand>
</feature>
<dbReference type="NCBIfam" id="TIGR00091">
    <property type="entry name" value="tRNA (guanosine(46)-N7)-methyltransferase TrmB"/>
    <property type="match status" value="1"/>
</dbReference>
<keyword evidence="3 7" id="KW-0489">Methyltransferase</keyword>
<dbReference type="Gene3D" id="3.40.50.150">
    <property type="entry name" value="Vaccinia Virus protein VP39"/>
    <property type="match status" value="1"/>
</dbReference>
<evidence type="ECO:0000256" key="7">
    <source>
        <dbReference type="HAMAP-Rule" id="MF_01057"/>
    </source>
</evidence>
<comment type="catalytic activity">
    <reaction evidence="1 7">
        <text>guanosine(46) in tRNA + S-adenosyl-L-methionine = N(7)-methylguanosine(46) in tRNA + S-adenosyl-L-homocysteine</text>
        <dbReference type="Rhea" id="RHEA:42708"/>
        <dbReference type="Rhea" id="RHEA-COMP:10188"/>
        <dbReference type="Rhea" id="RHEA-COMP:10189"/>
        <dbReference type="ChEBI" id="CHEBI:57856"/>
        <dbReference type="ChEBI" id="CHEBI:59789"/>
        <dbReference type="ChEBI" id="CHEBI:74269"/>
        <dbReference type="ChEBI" id="CHEBI:74480"/>
        <dbReference type="EC" id="2.1.1.33"/>
    </reaction>
</comment>
<dbReference type="PROSITE" id="PS51625">
    <property type="entry name" value="SAM_MT_TRMB"/>
    <property type="match status" value="1"/>
</dbReference>
<evidence type="ECO:0000256" key="6">
    <source>
        <dbReference type="ARBA" id="ARBA00022694"/>
    </source>
</evidence>
<evidence type="ECO:0000256" key="4">
    <source>
        <dbReference type="ARBA" id="ARBA00022679"/>
    </source>
</evidence>
<dbReference type="EC" id="2.1.1.33" evidence="7"/>
<feature type="binding site" evidence="7">
    <location>
        <begin position="188"/>
        <end position="191"/>
    </location>
    <ligand>
        <name>substrate</name>
    </ligand>
</feature>
<dbReference type="GO" id="GO:0008176">
    <property type="term" value="F:tRNA (guanine(46)-N7)-methyltransferase activity"/>
    <property type="evidence" value="ECO:0007669"/>
    <property type="project" value="UniProtKB-EC"/>
</dbReference>
<accession>A0ABU3P287</accession>
<evidence type="ECO:0000313" key="9">
    <source>
        <dbReference type="Proteomes" id="UP001254848"/>
    </source>
</evidence>
<keyword evidence="5 7" id="KW-0949">S-adenosyl-L-methionine</keyword>
<comment type="function">
    <text evidence="2 7">Catalyzes the formation of N(7)-methylguanine at position 46 (m7G46) in tRNA.</text>
</comment>
<feature type="binding site" evidence="7">
    <location>
        <position position="67"/>
    </location>
    <ligand>
        <name>S-adenosyl-L-methionine</name>
        <dbReference type="ChEBI" id="CHEBI:59789"/>
    </ligand>
</feature>
<sequence length="209" mass="23179">MRLRRKPGVAEALKQYEGLVVAACTGGGWQREFGRTAPLHVELGVGKGTFISELAAREPGINFVGIEAQPEVIFQAAKRVIARGVPNVRLLHFDANGITEIFSSGEVGRLYINFCDPWPKKRHAKRRLTSGLFLTRYRGVMAPGGELFFKTDNAELFAFSLEEFAKAGLEVRNVSFDLPADAAGNIMTEYETRFRSLGVKINRCEVVFP</sequence>
<proteinExistence type="inferred from homology"/>
<dbReference type="InterPro" id="IPR055361">
    <property type="entry name" value="tRNA_methyltr_TrmB_bact"/>
</dbReference>
<comment type="caution">
    <text evidence="8">The sequence shown here is derived from an EMBL/GenBank/DDBJ whole genome shotgun (WGS) entry which is preliminary data.</text>
</comment>
<organism evidence="8 9">
    <name type="scientific">Anaeroselena agilis</name>
    <dbReference type="NCBI Taxonomy" id="3063788"/>
    <lineage>
        <taxon>Bacteria</taxon>
        <taxon>Bacillati</taxon>
        <taxon>Bacillota</taxon>
        <taxon>Negativicutes</taxon>
        <taxon>Acetonemataceae</taxon>
        <taxon>Anaeroselena</taxon>
    </lineage>
</organism>
<gene>
    <name evidence="7 8" type="primary">trmB</name>
    <name evidence="8" type="ORF">Q4T40_18080</name>
</gene>